<reference evidence="1" key="2">
    <citation type="submission" date="2023-05" db="EMBL/GenBank/DDBJ databases">
        <authorList>
            <consortium name="Lawrence Berkeley National Laboratory"/>
            <person name="Steindorff A."/>
            <person name="Hensen N."/>
            <person name="Bonometti L."/>
            <person name="Westerberg I."/>
            <person name="Brannstrom I.O."/>
            <person name="Guillou S."/>
            <person name="Cros-Aarteil S."/>
            <person name="Calhoun S."/>
            <person name="Haridas S."/>
            <person name="Kuo A."/>
            <person name="Mondo S."/>
            <person name="Pangilinan J."/>
            <person name="Riley R."/>
            <person name="Labutti K."/>
            <person name="Andreopoulos B."/>
            <person name="Lipzen A."/>
            <person name="Chen C."/>
            <person name="Yanf M."/>
            <person name="Daum C."/>
            <person name="Ng V."/>
            <person name="Clum A."/>
            <person name="Ohm R."/>
            <person name="Martin F."/>
            <person name="Silar P."/>
            <person name="Natvig D."/>
            <person name="Lalanne C."/>
            <person name="Gautier V."/>
            <person name="Ament-Velasquez S.L."/>
            <person name="Kruys A."/>
            <person name="Hutchinson M.I."/>
            <person name="Powell A.J."/>
            <person name="Barry K."/>
            <person name="Miller A.N."/>
            <person name="Grigoriev I.V."/>
            <person name="Debuchy R."/>
            <person name="Gladieux P."/>
            <person name="Thoren M.H."/>
            <person name="Johannesson H."/>
        </authorList>
    </citation>
    <scope>NUCLEOTIDE SEQUENCE</scope>
    <source>
        <strain evidence="1">CBS 990.96</strain>
    </source>
</reference>
<comment type="caution">
    <text evidence="1">The sequence shown here is derived from an EMBL/GenBank/DDBJ whole genome shotgun (WGS) entry which is preliminary data.</text>
</comment>
<evidence type="ECO:0000313" key="2">
    <source>
        <dbReference type="Proteomes" id="UP001301958"/>
    </source>
</evidence>
<dbReference type="InterPro" id="IPR038305">
    <property type="entry name" value="HeLo_sf"/>
</dbReference>
<dbReference type="EMBL" id="MU865399">
    <property type="protein sequence ID" value="KAK4224231.1"/>
    <property type="molecule type" value="Genomic_DNA"/>
</dbReference>
<evidence type="ECO:0000313" key="1">
    <source>
        <dbReference type="EMBL" id="KAK4224231.1"/>
    </source>
</evidence>
<gene>
    <name evidence="1" type="ORF">QBC38DRAFT_458522</name>
</gene>
<proteinExistence type="predicted"/>
<organism evidence="1 2">
    <name type="scientific">Podospora fimiseda</name>
    <dbReference type="NCBI Taxonomy" id="252190"/>
    <lineage>
        <taxon>Eukaryota</taxon>
        <taxon>Fungi</taxon>
        <taxon>Dikarya</taxon>
        <taxon>Ascomycota</taxon>
        <taxon>Pezizomycotina</taxon>
        <taxon>Sordariomycetes</taxon>
        <taxon>Sordariomycetidae</taxon>
        <taxon>Sordariales</taxon>
        <taxon>Podosporaceae</taxon>
        <taxon>Podospora</taxon>
    </lineage>
</organism>
<dbReference type="Gene3D" id="1.20.120.1020">
    <property type="entry name" value="Prion-inhibition and propagation, HeLo domain"/>
    <property type="match status" value="1"/>
</dbReference>
<dbReference type="PANTHER" id="PTHR37542">
    <property type="entry name" value="HELO DOMAIN-CONTAINING PROTEIN-RELATED"/>
    <property type="match status" value="1"/>
</dbReference>
<dbReference type="PANTHER" id="PTHR37542:SF3">
    <property type="entry name" value="PRION-INHIBITION AND PROPAGATION HELO DOMAIN-CONTAINING PROTEIN"/>
    <property type="match status" value="1"/>
</dbReference>
<name>A0AAN7BJ31_9PEZI</name>
<reference evidence="1" key="1">
    <citation type="journal article" date="2023" name="Mol. Phylogenet. Evol.">
        <title>Genome-scale phylogeny and comparative genomics of the fungal order Sordariales.</title>
        <authorList>
            <person name="Hensen N."/>
            <person name="Bonometti L."/>
            <person name="Westerberg I."/>
            <person name="Brannstrom I.O."/>
            <person name="Guillou S."/>
            <person name="Cros-Aarteil S."/>
            <person name="Calhoun S."/>
            <person name="Haridas S."/>
            <person name="Kuo A."/>
            <person name="Mondo S."/>
            <person name="Pangilinan J."/>
            <person name="Riley R."/>
            <person name="LaButti K."/>
            <person name="Andreopoulos B."/>
            <person name="Lipzen A."/>
            <person name="Chen C."/>
            <person name="Yan M."/>
            <person name="Daum C."/>
            <person name="Ng V."/>
            <person name="Clum A."/>
            <person name="Steindorff A."/>
            <person name="Ohm R.A."/>
            <person name="Martin F."/>
            <person name="Silar P."/>
            <person name="Natvig D.O."/>
            <person name="Lalanne C."/>
            <person name="Gautier V."/>
            <person name="Ament-Velasquez S.L."/>
            <person name="Kruys A."/>
            <person name="Hutchinson M.I."/>
            <person name="Powell A.J."/>
            <person name="Barry K."/>
            <person name="Miller A.N."/>
            <person name="Grigoriev I.V."/>
            <person name="Debuchy R."/>
            <person name="Gladieux P."/>
            <person name="Hiltunen Thoren M."/>
            <person name="Johannesson H."/>
        </authorList>
    </citation>
    <scope>NUCLEOTIDE SEQUENCE</scope>
    <source>
        <strain evidence="1">CBS 990.96</strain>
    </source>
</reference>
<dbReference type="Proteomes" id="UP001301958">
    <property type="component" value="Unassembled WGS sequence"/>
</dbReference>
<keyword evidence="2" id="KW-1185">Reference proteome</keyword>
<dbReference type="AlphaFoldDB" id="A0AAN7BJ31"/>
<accession>A0AAN7BJ31</accession>
<protein>
    <submittedName>
        <fullName evidence="1">Uncharacterized protein</fullName>
    </submittedName>
</protein>
<sequence>MTERITSEVYTFAYKSRSCLNHIRSLHKSIAKWHRAYVIQLEPEYFKFREWCVILGVQEIEFGDRGPIIPKWFEDCLSNNLRFDNERIAGIILGYLVSLNGDLADASEDTGAPQSVIPGKSGIVQVAPVPSRTKSISRLFRHRETVPEESALTKTKKPSRVTVGEKWQTMDKQSFMVLLDTLTKVNAALIGCLGEEDRVRVGRRVQASLLCSQNLQVKAIDDCLPQEREIQTLAAIRDELKRERQAPRDNGFGKHMASAIPPVKIIDIAEFDDLAEGGRSREMLSLGGGERVLVEWNRYRDQEDLTKLMAQGNLVGLFNFQGTITLPSKGIVVDKEENRTGLVYKIPKGYHEPVTLLEILGRGPLSLGLRYRMTKKLAASVNLLLLVGWFHKTLECESLICFEEPRKQPAAGSVLLCGPAAVQVCLMDWNSLNSGSETESDLIYAFGLILLQVGLWRPLSVLQEGSNSDEEFQEKVKGELCDSLLYTTGEIYWRATKRCLNMEFDREEKTGKNGRQITLSAAFERQVLSELEQCVA</sequence>